<protein>
    <recommendedName>
        <fullName evidence="8">Cytidylate kinase</fullName>
        <shortName evidence="8">CK</shortName>
        <ecNumber evidence="8">2.7.4.25</ecNumber>
    </recommendedName>
    <alternativeName>
        <fullName evidence="8">Cytidine monophosphate kinase</fullName>
        <shortName evidence="8">CMP kinase</shortName>
    </alternativeName>
</protein>
<evidence type="ECO:0000256" key="9">
    <source>
        <dbReference type="SAM" id="MobiDB-lite"/>
    </source>
</evidence>
<feature type="binding site" evidence="8">
    <location>
        <begin position="16"/>
        <end position="24"/>
    </location>
    <ligand>
        <name>ATP</name>
        <dbReference type="ChEBI" id="CHEBI:30616"/>
    </ligand>
</feature>
<dbReference type="RefSeq" id="WP_056028853.1">
    <property type="nucleotide sequence ID" value="NZ_CP016808.1"/>
</dbReference>
<evidence type="ECO:0000259" key="10">
    <source>
        <dbReference type="Pfam" id="PF02224"/>
    </source>
</evidence>
<dbReference type="GO" id="GO:0005829">
    <property type="term" value="C:cytosol"/>
    <property type="evidence" value="ECO:0007669"/>
    <property type="project" value="TreeGrafter"/>
</dbReference>
<evidence type="ECO:0000256" key="4">
    <source>
        <dbReference type="ARBA" id="ARBA00022777"/>
    </source>
</evidence>
<evidence type="ECO:0000256" key="7">
    <source>
        <dbReference type="ARBA" id="ARBA00048478"/>
    </source>
</evidence>
<dbReference type="CDD" id="cd02020">
    <property type="entry name" value="CMPK"/>
    <property type="match status" value="1"/>
</dbReference>
<dbReference type="HAMAP" id="MF_00238">
    <property type="entry name" value="Cytidyl_kinase_type1"/>
    <property type="match status" value="1"/>
</dbReference>
<dbReference type="EMBL" id="CP016808">
    <property type="protein sequence ID" value="ANY70911.1"/>
    <property type="molecule type" value="Genomic_DNA"/>
</dbReference>
<dbReference type="EC" id="2.7.4.25" evidence="8"/>
<feature type="domain" description="Cytidylate kinase" evidence="10">
    <location>
        <begin position="12"/>
        <end position="223"/>
    </location>
</feature>
<comment type="subcellular location">
    <subcellularLocation>
        <location evidence="8">Cytoplasm</location>
    </subcellularLocation>
</comment>
<dbReference type="NCBIfam" id="TIGR00017">
    <property type="entry name" value="cmk"/>
    <property type="match status" value="1"/>
</dbReference>
<keyword evidence="3 8" id="KW-0547">Nucleotide-binding</keyword>
<feature type="region of interest" description="Disordered" evidence="9">
    <location>
        <begin position="1"/>
        <end position="20"/>
    </location>
</feature>
<evidence type="ECO:0000256" key="2">
    <source>
        <dbReference type="ARBA" id="ARBA00022679"/>
    </source>
</evidence>
<comment type="catalytic activity">
    <reaction evidence="6 8">
        <text>dCMP + ATP = dCDP + ADP</text>
        <dbReference type="Rhea" id="RHEA:25094"/>
        <dbReference type="ChEBI" id="CHEBI:30616"/>
        <dbReference type="ChEBI" id="CHEBI:57566"/>
        <dbReference type="ChEBI" id="CHEBI:58593"/>
        <dbReference type="ChEBI" id="CHEBI:456216"/>
        <dbReference type="EC" id="2.7.4.25"/>
    </reaction>
</comment>
<dbReference type="PANTHER" id="PTHR21299">
    <property type="entry name" value="CYTIDYLATE KINASE/PANTOATE-BETA-ALANINE LIGASE"/>
    <property type="match status" value="1"/>
</dbReference>
<evidence type="ECO:0000313" key="11">
    <source>
        <dbReference type="EMBL" id="ANY70911.1"/>
    </source>
</evidence>
<keyword evidence="8" id="KW-0963">Cytoplasm</keyword>
<evidence type="ECO:0000256" key="3">
    <source>
        <dbReference type="ARBA" id="ARBA00022741"/>
    </source>
</evidence>
<keyword evidence="5 8" id="KW-0067">ATP-binding</keyword>
<keyword evidence="2 8" id="KW-0808">Transferase</keyword>
<evidence type="ECO:0000256" key="6">
    <source>
        <dbReference type="ARBA" id="ARBA00047615"/>
    </source>
</evidence>
<dbReference type="Gene3D" id="3.40.50.300">
    <property type="entry name" value="P-loop containing nucleotide triphosphate hydrolases"/>
    <property type="match status" value="1"/>
</dbReference>
<dbReference type="InterPro" id="IPR027417">
    <property type="entry name" value="P-loop_NTPase"/>
</dbReference>
<reference evidence="11" key="1">
    <citation type="submission" date="2016-08" db="EMBL/GenBank/DDBJ databases">
        <title>Complete Genome Seqeunce of Paenibacillus sp. BIHB 4019 from tea rhizoplane.</title>
        <authorList>
            <person name="Thakur R."/>
            <person name="Swarnkar M.K."/>
            <person name="Gulati A."/>
        </authorList>
    </citation>
    <scope>NUCLEOTIDE SEQUENCE [LARGE SCALE GENOMIC DNA]</scope>
    <source>
        <strain evidence="11">BIHB4019</strain>
    </source>
</reference>
<evidence type="ECO:0000256" key="8">
    <source>
        <dbReference type="HAMAP-Rule" id="MF_00238"/>
    </source>
</evidence>
<dbReference type="Pfam" id="PF02224">
    <property type="entry name" value="Cytidylate_kin"/>
    <property type="match status" value="1"/>
</dbReference>
<dbReference type="InterPro" id="IPR003136">
    <property type="entry name" value="Cytidylate_kin"/>
</dbReference>
<dbReference type="AlphaFoldDB" id="A0A1B2DT74"/>
<name>A0A1B2DT74_9BACL</name>
<dbReference type="PANTHER" id="PTHR21299:SF2">
    <property type="entry name" value="CYTIDYLATE KINASE"/>
    <property type="match status" value="1"/>
</dbReference>
<organism evidence="11">
    <name type="scientific">Paenibacillus sp. BIHB 4019</name>
    <dbReference type="NCBI Taxonomy" id="1870819"/>
    <lineage>
        <taxon>Bacteria</taxon>
        <taxon>Bacillati</taxon>
        <taxon>Bacillota</taxon>
        <taxon>Bacilli</taxon>
        <taxon>Bacillales</taxon>
        <taxon>Paenibacillaceae</taxon>
        <taxon>Paenibacillus</taxon>
    </lineage>
</organism>
<sequence>MQQDGDGERINIAIDGPAGAGKSTVARKVAEQLGYVYIDTGAMYRAVTYSSQQAGIKPQEAGKLADHVTHLDIKLQAGDNGQTVFLNGENVTEQIRSRDVTLNVSHYAANEAVRQFLGAAQRRLAEEKGVVMDGRDIGSHVLPNAELKVFLTASVEERALRRYKELAGKQPVTLEQLAEEISQRDQLDEQREISPLVRAEDAILLDSTAMSIEEVAQAIVKLSRTKLAGAK</sequence>
<accession>A0A1B2DT74</accession>
<keyword evidence="4 8" id="KW-0418">Kinase</keyword>
<dbReference type="InterPro" id="IPR011994">
    <property type="entry name" value="Cytidylate_kinase_dom"/>
</dbReference>
<evidence type="ECO:0000256" key="1">
    <source>
        <dbReference type="ARBA" id="ARBA00009427"/>
    </source>
</evidence>
<comment type="catalytic activity">
    <reaction evidence="7 8">
        <text>CMP + ATP = CDP + ADP</text>
        <dbReference type="Rhea" id="RHEA:11600"/>
        <dbReference type="ChEBI" id="CHEBI:30616"/>
        <dbReference type="ChEBI" id="CHEBI:58069"/>
        <dbReference type="ChEBI" id="CHEBI:60377"/>
        <dbReference type="ChEBI" id="CHEBI:456216"/>
        <dbReference type="EC" id="2.7.4.25"/>
    </reaction>
</comment>
<evidence type="ECO:0000256" key="5">
    <source>
        <dbReference type="ARBA" id="ARBA00022840"/>
    </source>
</evidence>
<dbReference type="GO" id="GO:0005524">
    <property type="term" value="F:ATP binding"/>
    <property type="evidence" value="ECO:0007669"/>
    <property type="project" value="UniProtKB-UniRule"/>
</dbReference>
<comment type="similarity">
    <text evidence="1 8">Belongs to the cytidylate kinase family. Type 1 subfamily.</text>
</comment>
<dbReference type="GO" id="GO:0006220">
    <property type="term" value="P:pyrimidine nucleotide metabolic process"/>
    <property type="evidence" value="ECO:0007669"/>
    <property type="project" value="UniProtKB-UniRule"/>
</dbReference>
<dbReference type="SUPFAM" id="SSF52540">
    <property type="entry name" value="P-loop containing nucleoside triphosphate hydrolases"/>
    <property type="match status" value="1"/>
</dbReference>
<proteinExistence type="inferred from homology"/>
<dbReference type="GO" id="GO:0036431">
    <property type="term" value="F:dCMP kinase activity"/>
    <property type="evidence" value="ECO:0007669"/>
    <property type="project" value="InterPro"/>
</dbReference>
<gene>
    <name evidence="8" type="primary">cmk</name>
    <name evidence="11" type="ORF">BBD42_21950</name>
</gene>
<dbReference type="GO" id="GO:0015949">
    <property type="term" value="P:nucleobase-containing small molecule interconversion"/>
    <property type="evidence" value="ECO:0007669"/>
    <property type="project" value="TreeGrafter"/>
</dbReference>
<dbReference type="GO" id="GO:0036430">
    <property type="term" value="F:CMP kinase activity"/>
    <property type="evidence" value="ECO:0007669"/>
    <property type="project" value="RHEA"/>
</dbReference>